<evidence type="ECO:0000256" key="5">
    <source>
        <dbReference type="ARBA" id="ARBA00022679"/>
    </source>
</evidence>
<feature type="domain" description="HAMP" evidence="11">
    <location>
        <begin position="203"/>
        <end position="255"/>
    </location>
</feature>
<dbReference type="InterPro" id="IPR050980">
    <property type="entry name" value="2C_sensor_his_kinase"/>
</dbReference>
<dbReference type="Pfam" id="PF02518">
    <property type="entry name" value="HATPase_c"/>
    <property type="match status" value="1"/>
</dbReference>
<evidence type="ECO:0000259" key="11">
    <source>
        <dbReference type="PROSITE" id="PS50885"/>
    </source>
</evidence>
<dbReference type="GeneID" id="94579881"/>
<gene>
    <name evidence="12" type="ORF">BWD09_01910</name>
</gene>
<keyword evidence="4" id="KW-0597">Phosphoprotein</keyword>
<dbReference type="RefSeq" id="WP_085365048.1">
    <property type="nucleotide sequence ID" value="NZ_CAUJPZ010000001.1"/>
</dbReference>
<evidence type="ECO:0000256" key="3">
    <source>
        <dbReference type="ARBA" id="ARBA00012438"/>
    </source>
</evidence>
<comment type="catalytic activity">
    <reaction evidence="1">
        <text>ATP + protein L-histidine = ADP + protein N-phospho-L-histidine.</text>
        <dbReference type="EC" id="2.7.13.3"/>
    </reaction>
</comment>
<evidence type="ECO:0000256" key="9">
    <source>
        <dbReference type="SAM" id="Phobius"/>
    </source>
</evidence>
<dbReference type="Proteomes" id="UP000193118">
    <property type="component" value="Unassembled WGS sequence"/>
</dbReference>
<keyword evidence="13" id="KW-1185">Reference proteome</keyword>
<keyword evidence="9" id="KW-1133">Transmembrane helix</keyword>
<name>A0A1X3DGF5_9NEIS</name>
<evidence type="ECO:0000313" key="12">
    <source>
        <dbReference type="EMBL" id="OSI18547.1"/>
    </source>
</evidence>
<keyword evidence="6" id="KW-0547">Nucleotide-binding</keyword>
<evidence type="ECO:0000256" key="4">
    <source>
        <dbReference type="ARBA" id="ARBA00022553"/>
    </source>
</evidence>
<dbReference type="STRING" id="194197.BWD09_01910"/>
<dbReference type="AlphaFoldDB" id="A0A1X3DGF5"/>
<dbReference type="PROSITE" id="PS50109">
    <property type="entry name" value="HIS_KIN"/>
    <property type="match status" value="1"/>
</dbReference>
<dbReference type="PROSITE" id="PS50885">
    <property type="entry name" value="HAMP"/>
    <property type="match status" value="1"/>
</dbReference>
<evidence type="ECO:0000313" key="13">
    <source>
        <dbReference type="Proteomes" id="UP000193118"/>
    </source>
</evidence>
<evidence type="ECO:0000256" key="8">
    <source>
        <dbReference type="ARBA" id="ARBA00022840"/>
    </source>
</evidence>
<dbReference type="EC" id="2.7.13.3" evidence="3"/>
<dbReference type="Pfam" id="PF00672">
    <property type="entry name" value="HAMP"/>
    <property type="match status" value="1"/>
</dbReference>
<feature type="transmembrane region" description="Helical" evidence="9">
    <location>
        <begin position="17"/>
        <end position="36"/>
    </location>
</feature>
<dbReference type="EMBL" id="MTBO01000002">
    <property type="protein sequence ID" value="OSI18547.1"/>
    <property type="molecule type" value="Genomic_DNA"/>
</dbReference>
<reference evidence="13" key="1">
    <citation type="submission" date="2017-01" db="EMBL/GenBank/DDBJ databases">
        <authorList>
            <person name="Wolfgang W.J."/>
            <person name="Cole J."/>
            <person name="Wroblewski D."/>
            <person name="Mcginnis J."/>
            <person name="Musser K.A."/>
        </authorList>
    </citation>
    <scope>NUCLEOTIDE SEQUENCE [LARGE SCALE GENOMIC DNA]</scope>
    <source>
        <strain evidence="13">DSM 19151</strain>
    </source>
</reference>
<dbReference type="InterPro" id="IPR003660">
    <property type="entry name" value="HAMP_dom"/>
</dbReference>
<dbReference type="SUPFAM" id="SSF158472">
    <property type="entry name" value="HAMP domain-like"/>
    <property type="match status" value="1"/>
</dbReference>
<dbReference type="SUPFAM" id="SSF55874">
    <property type="entry name" value="ATPase domain of HSP90 chaperone/DNA topoisomerase II/histidine kinase"/>
    <property type="match status" value="1"/>
</dbReference>
<evidence type="ECO:0000256" key="2">
    <source>
        <dbReference type="ARBA" id="ARBA00004370"/>
    </source>
</evidence>
<dbReference type="GO" id="GO:0005524">
    <property type="term" value="F:ATP binding"/>
    <property type="evidence" value="ECO:0007669"/>
    <property type="project" value="UniProtKB-KW"/>
</dbReference>
<accession>A0A1X3DGF5</accession>
<protein>
    <recommendedName>
        <fullName evidence="3">histidine kinase</fullName>
        <ecNumber evidence="3">2.7.13.3</ecNumber>
    </recommendedName>
</protein>
<dbReference type="PANTHER" id="PTHR44936:SF10">
    <property type="entry name" value="SENSOR PROTEIN RSTB"/>
    <property type="match status" value="1"/>
</dbReference>
<comment type="subcellular location">
    <subcellularLocation>
        <location evidence="2">Membrane</location>
    </subcellularLocation>
</comment>
<dbReference type="InterPro" id="IPR036890">
    <property type="entry name" value="HATPase_C_sf"/>
</dbReference>
<dbReference type="GO" id="GO:0016020">
    <property type="term" value="C:membrane"/>
    <property type="evidence" value="ECO:0007669"/>
    <property type="project" value="UniProtKB-SubCell"/>
</dbReference>
<feature type="domain" description="Histidine kinase" evidence="10">
    <location>
        <begin position="227"/>
        <end position="474"/>
    </location>
</feature>
<keyword evidence="9" id="KW-0812">Transmembrane</keyword>
<evidence type="ECO:0000256" key="6">
    <source>
        <dbReference type="ARBA" id="ARBA00022741"/>
    </source>
</evidence>
<dbReference type="PANTHER" id="PTHR44936">
    <property type="entry name" value="SENSOR PROTEIN CREC"/>
    <property type="match status" value="1"/>
</dbReference>
<dbReference type="OrthoDB" id="9804645at2"/>
<evidence type="ECO:0000256" key="7">
    <source>
        <dbReference type="ARBA" id="ARBA00022777"/>
    </source>
</evidence>
<dbReference type="SMART" id="SM00387">
    <property type="entry name" value="HATPase_c"/>
    <property type="match status" value="1"/>
</dbReference>
<dbReference type="Gene3D" id="3.30.565.10">
    <property type="entry name" value="Histidine kinase-like ATPase, C-terminal domain"/>
    <property type="match status" value="1"/>
</dbReference>
<organism evidence="12 13">
    <name type="scientific">Neisseria dentiae</name>
    <dbReference type="NCBI Taxonomy" id="194197"/>
    <lineage>
        <taxon>Bacteria</taxon>
        <taxon>Pseudomonadati</taxon>
        <taxon>Pseudomonadota</taxon>
        <taxon>Betaproteobacteria</taxon>
        <taxon>Neisseriales</taxon>
        <taxon>Neisseriaceae</taxon>
        <taxon>Neisseria</taxon>
    </lineage>
</organism>
<keyword evidence="5" id="KW-0808">Transferase</keyword>
<dbReference type="PRINTS" id="PR00344">
    <property type="entry name" value="BCTRLSENSOR"/>
</dbReference>
<dbReference type="CDD" id="cd06225">
    <property type="entry name" value="HAMP"/>
    <property type="match status" value="1"/>
</dbReference>
<dbReference type="InterPro" id="IPR004358">
    <property type="entry name" value="Sig_transdc_His_kin-like_C"/>
</dbReference>
<sequence>MKRNKLLGLSATARWRIAGWILLTTVLMVLVLILTARSIFIRQVHTDANAAIVQEAEEFNAFAREALDPQTRRPFTSVTALMETYLERQTPDKGEAFVAVTPTDVLVVDNASRDAGERLAGDRERLNKMINNEKSSGVEETADGQLRWGKSVVRGSNGEQGVMLYTHFVQNNIDAVHRNMRILFGMMFGGLLLVVSIAWVVAGQILAPIHRFTRLSDGIDSFNLSTRLPEEGDNELSRLAKAINKMLDRLSSAHLEQNHVLYEVLEQAQEQAHDLQQVRKQLTEGSPQAVMLDGSLAKMQSLSQNLALLLESGREGFLHDQETRLDSFVEKLAGQLRKQYPEHTWQIAEAADASAFMDTKHIFTAMHHLARNAVAHNAGGEEIQIGASVRRPPEGQSMASFWIVNHGMPLSKEEAKNIFEPLNPAVRRSDLQGPQMGIGLAVVKAIAHAHGGYAWVESSMEHGTVFGIDIPLAHAAAAAEETQVRQAAIEAMQQER</sequence>
<keyword evidence="9" id="KW-0472">Membrane</keyword>
<comment type="caution">
    <text evidence="12">The sequence shown here is derived from an EMBL/GenBank/DDBJ whole genome shotgun (WGS) entry which is preliminary data.</text>
</comment>
<dbReference type="InterPro" id="IPR003594">
    <property type="entry name" value="HATPase_dom"/>
</dbReference>
<evidence type="ECO:0000256" key="1">
    <source>
        <dbReference type="ARBA" id="ARBA00000085"/>
    </source>
</evidence>
<dbReference type="InterPro" id="IPR005467">
    <property type="entry name" value="His_kinase_dom"/>
</dbReference>
<evidence type="ECO:0000259" key="10">
    <source>
        <dbReference type="PROSITE" id="PS50109"/>
    </source>
</evidence>
<dbReference type="GO" id="GO:0004673">
    <property type="term" value="F:protein histidine kinase activity"/>
    <property type="evidence" value="ECO:0007669"/>
    <property type="project" value="UniProtKB-EC"/>
</dbReference>
<dbReference type="SMART" id="SM00304">
    <property type="entry name" value="HAMP"/>
    <property type="match status" value="1"/>
</dbReference>
<feature type="transmembrane region" description="Helical" evidence="9">
    <location>
        <begin position="182"/>
        <end position="202"/>
    </location>
</feature>
<dbReference type="Gene3D" id="6.10.340.10">
    <property type="match status" value="1"/>
</dbReference>
<keyword evidence="8" id="KW-0067">ATP-binding</keyword>
<keyword evidence="7" id="KW-0418">Kinase</keyword>
<proteinExistence type="predicted"/>
<dbReference type="GO" id="GO:0007165">
    <property type="term" value="P:signal transduction"/>
    <property type="evidence" value="ECO:0007669"/>
    <property type="project" value="InterPro"/>
</dbReference>